<proteinExistence type="predicted"/>
<protein>
    <recommendedName>
        <fullName evidence="4">Zn(2)-C6 fungal-type domain-containing protein</fullName>
    </recommendedName>
</protein>
<sequence>MAQVTQRPSPLACRACREKHLKCDAMTPVCSRCRDRGLHCSYIASRRGCGGRVKRQAAPIGQAQTANVSQRPLPVAPSYMTHTPETSDGPRISNTSTELSPANSWTDHSRDGNGYPGQQASTPASSISGTPSSLRSEDEHLVNLYYANFHPSHPMLVPRSRFLNQGYPEYLKLVVRFIGSQYAPNVSSDSIRSAAADALAASSNERSPEMVQASLLYSMSLHARYEPLGAMAAISKAADMALELGMHQAEFAVQHGRRDNVYEESLRRTWWELFVTDGYFASLHRQTGFKSTSVKITTLLPCDDEAFDRCRIPSQPFSLEKYDDRLFADEDCRFSSATYRIDAIRILARVIAVSSANEVHADSIQSIDNAMASWKFHIPNDKAGIVLRSGDVDQMMFQAFLFVYISNIFLHFPRSELPITMPASAEISCARRHMEQVSPTSSQHAAKALSASKDLTNMASLPVERYSPFFICGLVFACVVQLSACSAYPKASTEPNRDRVALIIGVLKSLSRNWSIATYVGQQLKKAAHEIFHPRPETASVQSASSYDSAIADMTGFAPDMSWFDMFYSDGIQGLAMSTGELAGL</sequence>
<dbReference type="SUPFAM" id="SSF57701">
    <property type="entry name" value="Zn2/Cys6 DNA-binding domain"/>
    <property type="match status" value="1"/>
</dbReference>
<dbReference type="Proteomes" id="UP000799539">
    <property type="component" value="Unassembled WGS sequence"/>
</dbReference>
<dbReference type="AlphaFoldDB" id="A0A6A6FFJ5"/>
<name>A0A6A6FFJ5_9PEZI</name>
<dbReference type="PROSITE" id="PS50048">
    <property type="entry name" value="ZN2_CY6_FUNGAL_2"/>
    <property type="match status" value="1"/>
</dbReference>
<dbReference type="GO" id="GO:0000981">
    <property type="term" value="F:DNA-binding transcription factor activity, RNA polymerase II-specific"/>
    <property type="evidence" value="ECO:0007669"/>
    <property type="project" value="InterPro"/>
</dbReference>
<dbReference type="PROSITE" id="PS00463">
    <property type="entry name" value="ZN2_CY6_FUNGAL_1"/>
    <property type="match status" value="1"/>
</dbReference>
<dbReference type="Gene3D" id="4.10.240.10">
    <property type="entry name" value="Zn(2)-C6 fungal-type DNA-binding domain"/>
    <property type="match status" value="1"/>
</dbReference>
<dbReference type="Pfam" id="PF04082">
    <property type="entry name" value="Fungal_trans"/>
    <property type="match status" value="1"/>
</dbReference>
<dbReference type="EMBL" id="ML992674">
    <property type="protein sequence ID" value="KAF2212094.1"/>
    <property type="molecule type" value="Genomic_DNA"/>
</dbReference>
<keyword evidence="2" id="KW-0539">Nucleus</keyword>
<dbReference type="PANTHER" id="PTHR47431:SF1">
    <property type="entry name" value="ZN(II)2CYS6 TRANSCRIPTION FACTOR (EUROFUNG)"/>
    <property type="match status" value="1"/>
</dbReference>
<evidence type="ECO:0000259" key="4">
    <source>
        <dbReference type="PROSITE" id="PS50048"/>
    </source>
</evidence>
<gene>
    <name evidence="5" type="ORF">CERZMDRAFT_68331</name>
</gene>
<evidence type="ECO:0000256" key="2">
    <source>
        <dbReference type="ARBA" id="ARBA00023242"/>
    </source>
</evidence>
<keyword evidence="1" id="KW-0479">Metal-binding</keyword>
<dbReference type="GO" id="GO:0006351">
    <property type="term" value="P:DNA-templated transcription"/>
    <property type="evidence" value="ECO:0007669"/>
    <property type="project" value="InterPro"/>
</dbReference>
<evidence type="ECO:0000313" key="6">
    <source>
        <dbReference type="Proteomes" id="UP000799539"/>
    </source>
</evidence>
<keyword evidence="6" id="KW-1185">Reference proteome</keyword>
<dbReference type="InterPro" id="IPR001138">
    <property type="entry name" value="Zn2Cys6_DnaBD"/>
</dbReference>
<feature type="region of interest" description="Disordered" evidence="3">
    <location>
        <begin position="60"/>
        <end position="134"/>
    </location>
</feature>
<dbReference type="GO" id="GO:0008270">
    <property type="term" value="F:zinc ion binding"/>
    <property type="evidence" value="ECO:0007669"/>
    <property type="project" value="InterPro"/>
</dbReference>
<dbReference type="GO" id="GO:0003677">
    <property type="term" value="F:DNA binding"/>
    <property type="evidence" value="ECO:0007669"/>
    <property type="project" value="InterPro"/>
</dbReference>
<evidence type="ECO:0000256" key="3">
    <source>
        <dbReference type="SAM" id="MobiDB-lite"/>
    </source>
</evidence>
<dbReference type="InterPro" id="IPR036864">
    <property type="entry name" value="Zn2-C6_fun-type_DNA-bd_sf"/>
</dbReference>
<accession>A0A6A6FFJ5</accession>
<dbReference type="Pfam" id="PF00172">
    <property type="entry name" value="Zn_clus"/>
    <property type="match status" value="1"/>
</dbReference>
<dbReference type="CDD" id="cd12148">
    <property type="entry name" value="fungal_TF_MHR"/>
    <property type="match status" value="1"/>
</dbReference>
<evidence type="ECO:0000256" key="1">
    <source>
        <dbReference type="ARBA" id="ARBA00022723"/>
    </source>
</evidence>
<feature type="domain" description="Zn(2)-C6 fungal-type" evidence="4">
    <location>
        <begin position="12"/>
        <end position="42"/>
    </location>
</feature>
<dbReference type="OrthoDB" id="10067394at2759"/>
<evidence type="ECO:0000313" key="5">
    <source>
        <dbReference type="EMBL" id="KAF2212094.1"/>
    </source>
</evidence>
<feature type="compositionally biased region" description="Polar residues" evidence="3">
    <location>
        <begin position="80"/>
        <end position="106"/>
    </location>
</feature>
<dbReference type="InterPro" id="IPR007219">
    <property type="entry name" value="XnlR_reg_dom"/>
</dbReference>
<reference evidence="5" key="1">
    <citation type="journal article" date="2020" name="Stud. Mycol.">
        <title>101 Dothideomycetes genomes: a test case for predicting lifestyles and emergence of pathogens.</title>
        <authorList>
            <person name="Haridas S."/>
            <person name="Albert R."/>
            <person name="Binder M."/>
            <person name="Bloem J."/>
            <person name="Labutti K."/>
            <person name="Salamov A."/>
            <person name="Andreopoulos B."/>
            <person name="Baker S."/>
            <person name="Barry K."/>
            <person name="Bills G."/>
            <person name="Bluhm B."/>
            <person name="Cannon C."/>
            <person name="Castanera R."/>
            <person name="Culley D."/>
            <person name="Daum C."/>
            <person name="Ezra D."/>
            <person name="Gonzalez J."/>
            <person name="Henrissat B."/>
            <person name="Kuo A."/>
            <person name="Liang C."/>
            <person name="Lipzen A."/>
            <person name="Lutzoni F."/>
            <person name="Magnuson J."/>
            <person name="Mondo S."/>
            <person name="Nolan M."/>
            <person name="Ohm R."/>
            <person name="Pangilinan J."/>
            <person name="Park H.-J."/>
            <person name="Ramirez L."/>
            <person name="Alfaro M."/>
            <person name="Sun H."/>
            <person name="Tritt A."/>
            <person name="Yoshinaga Y."/>
            <person name="Zwiers L.-H."/>
            <person name="Turgeon B."/>
            <person name="Goodwin S."/>
            <person name="Spatafora J."/>
            <person name="Crous P."/>
            <person name="Grigoriev I."/>
        </authorList>
    </citation>
    <scope>NUCLEOTIDE SEQUENCE</scope>
    <source>
        <strain evidence="5">SCOH1-5</strain>
    </source>
</reference>
<feature type="compositionally biased region" description="Polar residues" evidence="3">
    <location>
        <begin position="116"/>
        <end position="134"/>
    </location>
</feature>
<dbReference type="CDD" id="cd00067">
    <property type="entry name" value="GAL4"/>
    <property type="match status" value="1"/>
</dbReference>
<dbReference type="PANTHER" id="PTHR47431">
    <property type="entry name" value="ZN(II)2CYS6 TRANSCRIPTION FACTOR (EUROFUNG)-RELATED"/>
    <property type="match status" value="1"/>
</dbReference>
<organism evidence="5 6">
    <name type="scientific">Cercospora zeae-maydis SCOH1-5</name>
    <dbReference type="NCBI Taxonomy" id="717836"/>
    <lineage>
        <taxon>Eukaryota</taxon>
        <taxon>Fungi</taxon>
        <taxon>Dikarya</taxon>
        <taxon>Ascomycota</taxon>
        <taxon>Pezizomycotina</taxon>
        <taxon>Dothideomycetes</taxon>
        <taxon>Dothideomycetidae</taxon>
        <taxon>Mycosphaerellales</taxon>
        <taxon>Mycosphaerellaceae</taxon>
        <taxon>Cercospora</taxon>
    </lineage>
</organism>
<dbReference type="SMART" id="SM00066">
    <property type="entry name" value="GAL4"/>
    <property type="match status" value="1"/>
</dbReference>